<accession>A0AAV7K1J0</accession>
<organism evidence="1 2">
    <name type="scientific">Oopsacas minuta</name>
    <dbReference type="NCBI Taxonomy" id="111878"/>
    <lineage>
        <taxon>Eukaryota</taxon>
        <taxon>Metazoa</taxon>
        <taxon>Porifera</taxon>
        <taxon>Hexactinellida</taxon>
        <taxon>Hexasterophora</taxon>
        <taxon>Lyssacinosida</taxon>
        <taxon>Leucopsacidae</taxon>
        <taxon>Oopsacas</taxon>
    </lineage>
</organism>
<sequence>METLSEKQRRDIVVQFYKEYSDRGKCFTIDLFMKMENEEKGSQKSECKVFPETEVPRFNSRTTNTTDKVPQVDESETLSAKFRCSDHLDDESYFPLKHDEMPGNDGFYSDNKKNTPFSVKYKTKQKFAPKVMIWLAISERGHSDVYVKPSGLGINSGVYIDECIRARLVPFINQLHKDDEILFWPDLASSHYSIATRACYKEIGINVVPKEMNPHNVPQLRPIENFWGILKAEVYKGAWEAKSVAQLVNRIKKCLAEMDWTSVQVMMRTCKTNIRKAADKTPLVML</sequence>
<evidence type="ECO:0008006" key="3">
    <source>
        <dbReference type="Google" id="ProtNLM"/>
    </source>
</evidence>
<dbReference type="EMBL" id="JAKMXF010000222">
    <property type="protein sequence ID" value="KAI6654475.1"/>
    <property type="molecule type" value="Genomic_DNA"/>
</dbReference>
<comment type="caution">
    <text evidence="1">The sequence shown here is derived from an EMBL/GenBank/DDBJ whole genome shotgun (WGS) entry which is preliminary data.</text>
</comment>
<protein>
    <recommendedName>
        <fullName evidence="3">Tc1-like transposase DDE domain-containing protein</fullName>
    </recommendedName>
</protein>
<evidence type="ECO:0000313" key="1">
    <source>
        <dbReference type="EMBL" id="KAI6654475.1"/>
    </source>
</evidence>
<keyword evidence="2" id="KW-1185">Reference proteome</keyword>
<dbReference type="GO" id="GO:0003676">
    <property type="term" value="F:nucleic acid binding"/>
    <property type="evidence" value="ECO:0007669"/>
    <property type="project" value="InterPro"/>
</dbReference>
<dbReference type="InterPro" id="IPR036397">
    <property type="entry name" value="RNaseH_sf"/>
</dbReference>
<dbReference type="Proteomes" id="UP001165289">
    <property type="component" value="Unassembled WGS sequence"/>
</dbReference>
<evidence type="ECO:0000313" key="2">
    <source>
        <dbReference type="Proteomes" id="UP001165289"/>
    </source>
</evidence>
<dbReference type="Gene3D" id="3.30.420.10">
    <property type="entry name" value="Ribonuclease H-like superfamily/Ribonuclease H"/>
    <property type="match status" value="1"/>
</dbReference>
<name>A0AAV7K1J0_9METZ</name>
<dbReference type="AlphaFoldDB" id="A0AAV7K1J0"/>
<proteinExistence type="predicted"/>
<gene>
    <name evidence="1" type="ORF">LOD99_871</name>
</gene>
<reference evidence="1 2" key="1">
    <citation type="journal article" date="2023" name="BMC Biol.">
        <title>The compact genome of the sponge Oopsacas minuta (Hexactinellida) is lacking key metazoan core genes.</title>
        <authorList>
            <person name="Santini S."/>
            <person name="Schenkelaars Q."/>
            <person name="Jourda C."/>
            <person name="Duchesne M."/>
            <person name="Belahbib H."/>
            <person name="Rocher C."/>
            <person name="Selva M."/>
            <person name="Riesgo A."/>
            <person name="Vervoort M."/>
            <person name="Leys S.P."/>
            <person name="Kodjabachian L."/>
            <person name="Le Bivic A."/>
            <person name="Borchiellini C."/>
            <person name="Claverie J.M."/>
            <person name="Renard E."/>
        </authorList>
    </citation>
    <scope>NUCLEOTIDE SEQUENCE [LARGE SCALE GENOMIC DNA]</scope>
    <source>
        <strain evidence="1">SPO-2</strain>
    </source>
</reference>